<feature type="domain" description="Multidrug resistance protein MdtA-like barrel-sandwich hybrid" evidence="2">
    <location>
        <begin position="63"/>
        <end position="102"/>
    </location>
</feature>
<evidence type="ECO:0000256" key="1">
    <source>
        <dbReference type="SAM" id="SignalP"/>
    </source>
</evidence>
<feature type="domain" description="Multidrug resistance protein MdtA-like beta-barrel" evidence="3">
    <location>
        <begin position="136"/>
        <end position="196"/>
    </location>
</feature>
<evidence type="ECO:0000313" key="6">
    <source>
        <dbReference type="Proteomes" id="UP000063308"/>
    </source>
</evidence>
<feature type="domain" description="YknX-like C-terminal permuted SH3-like" evidence="4">
    <location>
        <begin position="204"/>
        <end position="269"/>
    </location>
</feature>
<dbReference type="InterPro" id="IPR058625">
    <property type="entry name" value="MdtA-like_BSH"/>
</dbReference>
<accession>A0A0E4BWQ8</accession>
<reference evidence="5 6" key="1">
    <citation type="submission" date="2014-11" db="EMBL/GenBank/DDBJ databases">
        <title>Symbiosis island explosion on the genome of extra-slow-growing strains of soybean bradyrhizobia with massive insertion sequences.</title>
        <authorList>
            <person name="Iida T."/>
            <person name="Minamisawa K."/>
        </authorList>
    </citation>
    <scope>NUCLEOTIDE SEQUENCE [LARGE SCALE GENOMIC DNA]</scope>
    <source>
        <strain evidence="5 6">NK6</strain>
    </source>
</reference>
<keyword evidence="1" id="KW-0732">Signal</keyword>
<dbReference type="Proteomes" id="UP000063308">
    <property type="component" value="Chromosome"/>
</dbReference>
<dbReference type="PANTHER" id="PTHR30158">
    <property type="entry name" value="ACRA/E-RELATED COMPONENT OF DRUG EFFLUX TRANSPORTER"/>
    <property type="match status" value="1"/>
</dbReference>
<feature type="chain" id="PRO_5002419179" evidence="1">
    <location>
        <begin position="28"/>
        <end position="278"/>
    </location>
</feature>
<dbReference type="SUPFAM" id="SSF111369">
    <property type="entry name" value="HlyD-like secretion proteins"/>
    <property type="match status" value="2"/>
</dbReference>
<feature type="signal peptide" evidence="1">
    <location>
        <begin position="1"/>
        <end position="27"/>
    </location>
</feature>
<dbReference type="Pfam" id="PF25989">
    <property type="entry name" value="YknX_C"/>
    <property type="match status" value="1"/>
</dbReference>
<evidence type="ECO:0000259" key="2">
    <source>
        <dbReference type="Pfam" id="PF25917"/>
    </source>
</evidence>
<dbReference type="InterPro" id="IPR058637">
    <property type="entry name" value="YknX-like_C"/>
</dbReference>
<dbReference type="GO" id="GO:0046677">
    <property type="term" value="P:response to antibiotic"/>
    <property type="evidence" value="ECO:0007669"/>
    <property type="project" value="TreeGrafter"/>
</dbReference>
<dbReference type="EMBL" id="AP014685">
    <property type="protein sequence ID" value="BAR62952.1"/>
    <property type="molecule type" value="Genomic_DNA"/>
</dbReference>
<dbReference type="Gene3D" id="2.40.30.170">
    <property type="match status" value="1"/>
</dbReference>
<dbReference type="InterPro" id="IPR058626">
    <property type="entry name" value="MdtA-like_b-barrel"/>
</dbReference>
<evidence type="ECO:0000259" key="4">
    <source>
        <dbReference type="Pfam" id="PF25989"/>
    </source>
</evidence>
<dbReference type="Gene3D" id="1.10.287.470">
    <property type="entry name" value="Helix hairpin bin"/>
    <property type="match status" value="1"/>
</dbReference>
<sequence length="278" mass="29230">MKLPTLRTAFCLLAVFAPSFELLPASAQQAQQPAAASVGVIVAERKPVKRTIDLVGRIEAIERVEVRARITGYLEKVSFQEGALVKAGAPLYSIEKGLFEAAVDQAQGVLNKDKAAKTLSEVQLQRAEELLAKQAGTQVARDQALSDGTAYSQPGKINFVNVIVDRGTDTILARASFPNPDGVLVDGQLVRVGLESGSAQERLLIPQAALISDQEGIYVLIVEDGKAAVRRVKLGGTSGTGVIVEVGLTGGEQVIVEGIQGIRGGSPVHAQPASTSRS</sequence>
<evidence type="ECO:0000313" key="5">
    <source>
        <dbReference type="EMBL" id="BAR62952.1"/>
    </source>
</evidence>
<dbReference type="Gene3D" id="2.40.50.100">
    <property type="match status" value="1"/>
</dbReference>
<dbReference type="Pfam" id="PF25917">
    <property type="entry name" value="BSH_RND"/>
    <property type="match status" value="1"/>
</dbReference>
<dbReference type="Pfam" id="PF25944">
    <property type="entry name" value="Beta-barrel_RND"/>
    <property type="match status" value="1"/>
</dbReference>
<dbReference type="GO" id="GO:0005886">
    <property type="term" value="C:plasma membrane"/>
    <property type="evidence" value="ECO:0007669"/>
    <property type="project" value="TreeGrafter"/>
</dbReference>
<evidence type="ECO:0000259" key="3">
    <source>
        <dbReference type="Pfam" id="PF25944"/>
    </source>
</evidence>
<name>A0A0E4BWQ8_9BRAD</name>
<proteinExistence type="predicted"/>
<protein>
    <submittedName>
        <fullName evidence="5">Putative multidrug resistance protein</fullName>
    </submittedName>
</protein>
<gene>
    <name evidence="5" type="ORF">NK6_9817</name>
</gene>
<dbReference type="Gene3D" id="2.40.420.20">
    <property type="match status" value="1"/>
</dbReference>
<dbReference type="PANTHER" id="PTHR30158:SF3">
    <property type="entry name" value="MULTIDRUG EFFLUX PUMP SUBUNIT ACRA-RELATED"/>
    <property type="match status" value="1"/>
</dbReference>
<dbReference type="AlphaFoldDB" id="A0A0E4BWQ8"/>
<organism evidence="5 6">
    <name type="scientific">Bradyrhizobium diazoefficiens</name>
    <dbReference type="NCBI Taxonomy" id="1355477"/>
    <lineage>
        <taxon>Bacteria</taxon>
        <taxon>Pseudomonadati</taxon>
        <taxon>Pseudomonadota</taxon>
        <taxon>Alphaproteobacteria</taxon>
        <taxon>Hyphomicrobiales</taxon>
        <taxon>Nitrobacteraceae</taxon>
        <taxon>Bradyrhizobium</taxon>
    </lineage>
</organism>